<evidence type="ECO:0000256" key="5">
    <source>
        <dbReference type="ARBA" id="ARBA00023014"/>
    </source>
</evidence>
<keyword evidence="5" id="KW-0411">Iron-sulfur</keyword>
<name>A0A450W1N2_9GAMM</name>
<evidence type="ECO:0000313" key="6">
    <source>
        <dbReference type="EMBL" id="VFK10915.1"/>
    </source>
</evidence>
<dbReference type="GO" id="GO:0046872">
    <property type="term" value="F:metal ion binding"/>
    <property type="evidence" value="ECO:0007669"/>
    <property type="project" value="UniProtKB-KW"/>
</dbReference>
<dbReference type="EMBL" id="CAADFK010000017">
    <property type="protein sequence ID" value="VFK10915.1"/>
    <property type="molecule type" value="Genomic_DNA"/>
</dbReference>
<keyword evidence="2" id="KW-0949">S-adenosyl-L-methionine</keyword>
<dbReference type="Gene3D" id="3.20.20.70">
    <property type="entry name" value="Aldolase class I"/>
    <property type="match status" value="1"/>
</dbReference>
<keyword evidence="4" id="KW-0408">Iron</keyword>
<dbReference type="AlphaFoldDB" id="A0A450W1N2"/>
<evidence type="ECO:0000256" key="4">
    <source>
        <dbReference type="ARBA" id="ARBA00023004"/>
    </source>
</evidence>
<dbReference type="InterPro" id="IPR058240">
    <property type="entry name" value="rSAM_sf"/>
</dbReference>
<dbReference type="InterPro" id="IPR051198">
    <property type="entry name" value="BchE-like"/>
</dbReference>
<keyword evidence="3" id="KW-0479">Metal-binding</keyword>
<dbReference type="GO" id="GO:0051536">
    <property type="term" value="F:iron-sulfur cluster binding"/>
    <property type="evidence" value="ECO:0007669"/>
    <property type="project" value="UniProtKB-KW"/>
</dbReference>
<comment type="cofactor">
    <cofactor evidence="1">
        <name>[4Fe-4S] cluster</name>
        <dbReference type="ChEBI" id="CHEBI:49883"/>
    </cofactor>
</comment>
<evidence type="ECO:0000256" key="3">
    <source>
        <dbReference type="ARBA" id="ARBA00022723"/>
    </source>
</evidence>
<evidence type="ECO:0000256" key="1">
    <source>
        <dbReference type="ARBA" id="ARBA00001966"/>
    </source>
</evidence>
<gene>
    <name evidence="6" type="ORF">BECKLPF1236B_GA0070989_101720</name>
</gene>
<sequence length="312" mass="35960">MDAICKAGLKVELRFPNGITAIKMNKDRLKLFSRAGVKQLFFGLESTSETIRSDLKKGFAKYDDILELTRFARSLCIQADISLITGFPHQTPTEMAGDFSRLFKDGVISTPPNPYYPIVGTELFNETKKQGGLNENSLSWYEPLNFPVTGERFNRLHVSSSYLLGMSLSHSRLRKFHQKFILPQGRPEPRKILDALRYVGVNFISEFRLDDFFVSFNLLLFFEINGYRLDRFIYRNVEKLEAVKSQLEILAAEVIKVTLEVWTHTSYEIVQVYAEKTEIISGSRFQFRQIDKPLNEVISLFLENSGRISEKK</sequence>
<evidence type="ECO:0000256" key="2">
    <source>
        <dbReference type="ARBA" id="ARBA00022691"/>
    </source>
</evidence>
<protein>
    <recommendedName>
        <fullName evidence="7">Radical SAM superfamily protein</fullName>
    </recommendedName>
</protein>
<accession>A0A450W1N2</accession>
<reference evidence="6" key="1">
    <citation type="submission" date="2019-02" db="EMBL/GenBank/DDBJ databases">
        <authorList>
            <person name="Gruber-Vodicka R. H."/>
            <person name="Seah K. B. B."/>
        </authorList>
    </citation>
    <scope>NUCLEOTIDE SEQUENCE</scope>
    <source>
        <strain evidence="6">BECK_S313</strain>
    </source>
</reference>
<dbReference type="PANTHER" id="PTHR43409">
    <property type="entry name" value="ANAEROBIC MAGNESIUM-PROTOPORPHYRIN IX MONOMETHYL ESTER CYCLASE-RELATED"/>
    <property type="match status" value="1"/>
</dbReference>
<dbReference type="SUPFAM" id="SSF102114">
    <property type="entry name" value="Radical SAM enzymes"/>
    <property type="match status" value="1"/>
</dbReference>
<organism evidence="6">
    <name type="scientific">Candidatus Kentrum sp. LPFa</name>
    <dbReference type="NCBI Taxonomy" id="2126335"/>
    <lineage>
        <taxon>Bacteria</taxon>
        <taxon>Pseudomonadati</taxon>
        <taxon>Pseudomonadota</taxon>
        <taxon>Gammaproteobacteria</taxon>
        <taxon>Candidatus Kentrum</taxon>
    </lineage>
</organism>
<dbReference type="InterPro" id="IPR013785">
    <property type="entry name" value="Aldolase_TIM"/>
</dbReference>
<proteinExistence type="predicted"/>
<evidence type="ECO:0008006" key="7">
    <source>
        <dbReference type="Google" id="ProtNLM"/>
    </source>
</evidence>